<dbReference type="CDD" id="cd05300">
    <property type="entry name" value="2-Hacid_dh_1"/>
    <property type="match status" value="1"/>
</dbReference>
<evidence type="ECO:0000313" key="4">
    <source>
        <dbReference type="EMBL" id="SDF27828.1"/>
    </source>
</evidence>
<evidence type="ECO:0000256" key="2">
    <source>
        <dbReference type="ARBA" id="ARBA00023027"/>
    </source>
</evidence>
<dbReference type="InterPro" id="IPR036291">
    <property type="entry name" value="NAD(P)-bd_dom_sf"/>
</dbReference>
<dbReference type="PANTHER" id="PTHR43333">
    <property type="entry name" value="2-HACID_DH_C DOMAIN-CONTAINING PROTEIN"/>
    <property type="match status" value="1"/>
</dbReference>
<dbReference type="EMBL" id="FNBW01000002">
    <property type="protein sequence ID" value="SDF27828.1"/>
    <property type="molecule type" value="Genomic_DNA"/>
</dbReference>
<reference evidence="4 5" key="1">
    <citation type="submission" date="2016-10" db="EMBL/GenBank/DDBJ databases">
        <authorList>
            <person name="Varghese N."/>
            <person name="Submissions S."/>
        </authorList>
    </citation>
    <scope>NUCLEOTIDE SEQUENCE [LARGE SCALE GENOMIC DNA]</scope>
    <source>
        <strain evidence="4 5">DSM 18839</strain>
    </source>
</reference>
<dbReference type="AlphaFoldDB" id="A0A8G2BF27"/>
<organism evidence="4 5">
    <name type="scientific">Thalassobaculum litoreum DSM 18839</name>
    <dbReference type="NCBI Taxonomy" id="1123362"/>
    <lineage>
        <taxon>Bacteria</taxon>
        <taxon>Pseudomonadati</taxon>
        <taxon>Pseudomonadota</taxon>
        <taxon>Alphaproteobacteria</taxon>
        <taxon>Rhodospirillales</taxon>
        <taxon>Thalassobaculaceae</taxon>
        <taxon>Thalassobaculum</taxon>
    </lineage>
</organism>
<dbReference type="OrthoDB" id="9793626at2"/>
<gene>
    <name evidence="4" type="ORF">SAMN05660686_00868</name>
</gene>
<keyword evidence="2" id="KW-0520">NAD</keyword>
<proteinExistence type="predicted"/>
<comment type="caution">
    <text evidence="4">The sequence shown here is derived from an EMBL/GenBank/DDBJ whole genome shotgun (WGS) entry which is preliminary data.</text>
</comment>
<dbReference type="SUPFAM" id="SSF51735">
    <property type="entry name" value="NAD(P)-binding Rossmann-fold domains"/>
    <property type="match status" value="1"/>
</dbReference>
<feature type="domain" description="D-isomer specific 2-hydroxyacid dehydrogenase NAD-binding" evidence="3">
    <location>
        <begin position="110"/>
        <end position="282"/>
    </location>
</feature>
<evidence type="ECO:0000259" key="3">
    <source>
        <dbReference type="Pfam" id="PF02826"/>
    </source>
</evidence>
<dbReference type="GO" id="GO:0051287">
    <property type="term" value="F:NAD binding"/>
    <property type="evidence" value="ECO:0007669"/>
    <property type="project" value="InterPro"/>
</dbReference>
<evidence type="ECO:0000256" key="1">
    <source>
        <dbReference type="ARBA" id="ARBA00023002"/>
    </source>
</evidence>
<dbReference type="Proteomes" id="UP000198615">
    <property type="component" value="Unassembled WGS sequence"/>
</dbReference>
<dbReference type="Gene3D" id="3.40.50.720">
    <property type="entry name" value="NAD(P)-binding Rossmann-like Domain"/>
    <property type="match status" value="2"/>
</dbReference>
<dbReference type="SUPFAM" id="SSF52283">
    <property type="entry name" value="Formate/glycerate dehydrogenase catalytic domain-like"/>
    <property type="match status" value="1"/>
</dbReference>
<dbReference type="InterPro" id="IPR006140">
    <property type="entry name" value="D-isomer_DH_NAD-bd"/>
</dbReference>
<sequence>MADKPLMLLWTDGAPIYVEALAVAGLGDRLRLEGIDRSEAPSDAQKAEAEMMLAWGAPAGLLAEMPKLRWVQTTTAGVEAWLSRPDLSDGLLLTAAKGVHRVQMPENILAALFHATKPIAAAAIDQLSSTWTRRVAVPLAGQTLGILGLGTIGAELARKAAALELRVVGVRRSPGEVEHVDTVYAPQDTDRMLAESDFVLNLLPVTPETVDFLNAERFAAMKPGAWFLNFGRGATVVDADLIAAVTGGAIAGAVLDVFRQEPLPSDDPFWTTPGISVWPHVGGLHPDRDAIVAGLVVENTARYLDGRALLHQVDRERGY</sequence>
<dbReference type="GO" id="GO:0016491">
    <property type="term" value="F:oxidoreductase activity"/>
    <property type="evidence" value="ECO:0007669"/>
    <property type="project" value="UniProtKB-KW"/>
</dbReference>
<protein>
    <submittedName>
        <fullName evidence="4">D-isomer specific 2-hydroxyacid dehydrogenase, NAD binding domain</fullName>
    </submittedName>
</protein>
<keyword evidence="1" id="KW-0560">Oxidoreductase</keyword>
<keyword evidence="5" id="KW-1185">Reference proteome</keyword>
<evidence type="ECO:0000313" key="5">
    <source>
        <dbReference type="Proteomes" id="UP000198615"/>
    </source>
</evidence>
<dbReference type="PANTHER" id="PTHR43333:SF1">
    <property type="entry name" value="D-ISOMER SPECIFIC 2-HYDROXYACID DEHYDROGENASE NAD-BINDING DOMAIN-CONTAINING PROTEIN"/>
    <property type="match status" value="1"/>
</dbReference>
<dbReference type="Pfam" id="PF02826">
    <property type="entry name" value="2-Hacid_dh_C"/>
    <property type="match status" value="1"/>
</dbReference>
<name>A0A8G2BF27_9PROT</name>
<accession>A0A8G2BF27</accession>
<dbReference type="RefSeq" id="WP_093148414.1">
    <property type="nucleotide sequence ID" value="NZ_FNBW01000002.1"/>
</dbReference>